<sequence length="81" mass="8954">MERGAIPYTTDTHTVHTQQSAAAWAYGTVVAWARQERPGRETRPVYQASPHEKGHQKAVMPVDSGAYHSRIRARALLIAAS</sequence>
<evidence type="ECO:0000313" key="2">
    <source>
        <dbReference type="EMBL" id="KAF6843883.1"/>
    </source>
</evidence>
<feature type="region of interest" description="Disordered" evidence="1">
    <location>
        <begin position="38"/>
        <end position="63"/>
    </location>
</feature>
<proteinExistence type="predicted"/>
<dbReference type="Proteomes" id="UP000639643">
    <property type="component" value="Unassembled WGS sequence"/>
</dbReference>
<evidence type="ECO:0000256" key="1">
    <source>
        <dbReference type="SAM" id="MobiDB-lite"/>
    </source>
</evidence>
<name>A0A8H6U7V8_9PEZI</name>
<comment type="caution">
    <text evidence="2">The sequence shown here is derived from an EMBL/GenBank/DDBJ whole genome shotgun (WGS) entry which is preliminary data.</text>
</comment>
<dbReference type="EMBL" id="WIGM01000029">
    <property type="protein sequence ID" value="KAF6843883.1"/>
    <property type="molecule type" value="Genomic_DNA"/>
</dbReference>
<reference evidence="2" key="1">
    <citation type="journal article" date="2020" name="Phytopathology">
        <title>Genome Sequence Resources of Colletotrichum truncatum, C. plurivorum, C. musicola, and C. sojae: Four Species Pathogenic to Soybean (Glycine max).</title>
        <authorList>
            <person name="Rogerio F."/>
            <person name="Boufleur T.R."/>
            <person name="Ciampi-Guillardi M."/>
            <person name="Sukno S.A."/>
            <person name="Thon M.R."/>
            <person name="Massola Junior N.S."/>
            <person name="Baroncelli R."/>
        </authorList>
    </citation>
    <scope>NUCLEOTIDE SEQUENCE</scope>
    <source>
        <strain evidence="2">LFN0074</strain>
    </source>
</reference>
<evidence type="ECO:0000313" key="3">
    <source>
        <dbReference type="Proteomes" id="UP000639643"/>
    </source>
</evidence>
<accession>A0A8H6U7V8</accession>
<gene>
    <name evidence="2" type="ORF">CMUS01_01640</name>
</gene>
<protein>
    <submittedName>
        <fullName evidence="2">Uncharacterized protein</fullName>
    </submittedName>
</protein>
<keyword evidence="3" id="KW-1185">Reference proteome</keyword>
<dbReference type="AlphaFoldDB" id="A0A8H6U7V8"/>
<organism evidence="2 3">
    <name type="scientific">Colletotrichum musicola</name>
    <dbReference type="NCBI Taxonomy" id="2175873"/>
    <lineage>
        <taxon>Eukaryota</taxon>
        <taxon>Fungi</taxon>
        <taxon>Dikarya</taxon>
        <taxon>Ascomycota</taxon>
        <taxon>Pezizomycotina</taxon>
        <taxon>Sordariomycetes</taxon>
        <taxon>Hypocreomycetidae</taxon>
        <taxon>Glomerellales</taxon>
        <taxon>Glomerellaceae</taxon>
        <taxon>Colletotrichum</taxon>
        <taxon>Colletotrichum orchidearum species complex</taxon>
    </lineage>
</organism>